<dbReference type="Proteomes" id="UP000696280">
    <property type="component" value="Unassembled WGS sequence"/>
</dbReference>
<dbReference type="OrthoDB" id="529367at2759"/>
<feature type="transmembrane region" description="Helical" evidence="8">
    <location>
        <begin position="246"/>
        <end position="265"/>
    </location>
</feature>
<reference evidence="9" key="1">
    <citation type="submission" date="2021-07" db="EMBL/GenBank/DDBJ databases">
        <authorList>
            <person name="Durling M."/>
        </authorList>
    </citation>
    <scope>NUCLEOTIDE SEQUENCE</scope>
</reference>
<keyword evidence="6" id="KW-0862">Zinc</keyword>
<comment type="subcellular location">
    <subcellularLocation>
        <location evidence="1">Membrane</location>
        <topology evidence="1">Multi-pass membrane protein</topology>
    </subcellularLocation>
</comment>
<feature type="transmembrane region" description="Helical" evidence="8">
    <location>
        <begin position="212"/>
        <end position="234"/>
    </location>
</feature>
<dbReference type="AlphaFoldDB" id="A0A9N9PUD1"/>
<evidence type="ECO:0000256" key="2">
    <source>
        <dbReference type="ARBA" id="ARBA00007018"/>
    </source>
</evidence>
<evidence type="ECO:0000256" key="3">
    <source>
        <dbReference type="ARBA" id="ARBA00022692"/>
    </source>
</evidence>
<dbReference type="PANTHER" id="PTHR20855:SF52">
    <property type="entry name" value="ADIPONECTIN RECEPTOR PROTEIN"/>
    <property type="match status" value="1"/>
</dbReference>
<keyword evidence="3 8" id="KW-0812">Transmembrane</keyword>
<evidence type="ECO:0000256" key="7">
    <source>
        <dbReference type="SAM" id="MobiDB-lite"/>
    </source>
</evidence>
<name>A0A9N9PUD1_9HELO</name>
<evidence type="ECO:0008006" key="11">
    <source>
        <dbReference type="Google" id="ProtNLM"/>
    </source>
</evidence>
<comment type="caution">
    <text evidence="9">The sequence shown here is derived from an EMBL/GenBank/DDBJ whole genome shotgun (WGS) entry which is preliminary data.</text>
</comment>
<keyword evidence="6" id="KW-0479">Metal-binding</keyword>
<evidence type="ECO:0000256" key="5">
    <source>
        <dbReference type="ARBA" id="ARBA00023136"/>
    </source>
</evidence>
<keyword evidence="4 8" id="KW-1133">Transmembrane helix</keyword>
<dbReference type="EMBL" id="CAJVRL010000063">
    <property type="protein sequence ID" value="CAG8955493.1"/>
    <property type="molecule type" value="Genomic_DNA"/>
</dbReference>
<keyword evidence="10" id="KW-1185">Reference proteome</keyword>
<dbReference type="GO" id="GO:0038023">
    <property type="term" value="F:signaling receptor activity"/>
    <property type="evidence" value="ECO:0007669"/>
    <property type="project" value="TreeGrafter"/>
</dbReference>
<feature type="transmembrane region" description="Helical" evidence="8">
    <location>
        <begin position="149"/>
        <end position="169"/>
    </location>
</feature>
<feature type="transmembrane region" description="Helical" evidence="8">
    <location>
        <begin position="81"/>
        <end position="100"/>
    </location>
</feature>
<comment type="similarity">
    <text evidence="2">Belongs to the ADIPOR family.</text>
</comment>
<evidence type="ECO:0000256" key="1">
    <source>
        <dbReference type="ARBA" id="ARBA00004141"/>
    </source>
</evidence>
<protein>
    <recommendedName>
        <fullName evidence="11">HlyIII-domain-containing protein</fullName>
    </recommendedName>
</protein>
<feature type="transmembrane region" description="Helical" evidence="8">
    <location>
        <begin position="181"/>
        <end position="200"/>
    </location>
</feature>
<dbReference type="Pfam" id="PF03006">
    <property type="entry name" value="HlyIII"/>
    <property type="match status" value="1"/>
</dbReference>
<evidence type="ECO:0000313" key="10">
    <source>
        <dbReference type="Proteomes" id="UP000696280"/>
    </source>
</evidence>
<proteinExistence type="inferred from homology"/>
<gene>
    <name evidence="9" type="ORF">HYFRA_00010360</name>
</gene>
<organism evidence="9 10">
    <name type="scientific">Hymenoscyphus fraxineus</name>
    <dbReference type="NCBI Taxonomy" id="746836"/>
    <lineage>
        <taxon>Eukaryota</taxon>
        <taxon>Fungi</taxon>
        <taxon>Dikarya</taxon>
        <taxon>Ascomycota</taxon>
        <taxon>Pezizomycotina</taxon>
        <taxon>Leotiomycetes</taxon>
        <taxon>Helotiales</taxon>
        <taxon>Helotiaceae</taxon>
        <taxon>Hymenoscyphus</taxon>
    </lineage>
</organism>
<keyword evidence="5 8" id="KW-0472">Membrane</keyword>
<evidence type="ECO:0000256" key="8">
    <source>
        <dbReference type="SAM" id="Phobius"/>
    </source>
</evidence>
<evidence type="ECO:0000313" key="9">
    <source>
        <dbReference type="EMBL" id="CAG8955493.1"/>
    </source>
</evidence>
<accession>A0A9N9PUD1</accession>
<feature type="binding site" evidence="6">
    <location>
        <position position="283"/>
    </location>
    <ligand>
        <name>Zn(2+)</name>
        <dbReference type="ChEBI" id="CHEBI:29105"/>
    </ligand>
</feature>
<dbReference type="GO" id="GO:0046872">
    <property type="term" value="F:metal ion binding"/>
    <property type="evidence" value="ECO:0007669"/>
    <property type="project" value="UniProtKB-KW"/>
</dbReference>
<feature type="binding site" evidence="6">
    <location>
        <position position="287"/>
    </location>
    <ligand>
        <name>Zn(2+)</name>
        <dbReference type="ChEBI" id="CHEBI:29105"/>
    </ligand>
</feature>
<feature type="binding site" evidence="6">
    <location>
        <position position="135"/>
    </location>
    <ligand>
        <name>Zn(2+)</name>
        <dbReference type="ChEBI" id="CHEBI:29105"/>
    </ligand>
</feature>
<feature type="transmembrane region" description="Helical" evidence="8">
    <location>
        <begin position="115"/>
        <end position="137"/>
    </location>
</feature>
<dbReference type="GO" id="GO:0016020">
    <property type="term" value="C:membrane"/>
    <property type="evidence" value="ECO:0007669"/>
    <property type="project" value="UniProtKB-SubCell"/>
</dbReference>
<dbReference type="InterPro" id="IPR004254">
    <property type="entry name" value="AdipoR/HlyIII-related"/>
</dbReference>
<evidence type="ECO:0000256" key="6">
    <source>
        <dbReference type="PIRSR" id="PIRSR604254-1"/>
    </source>
</evidence>
<evidence type="ECO:0000256" key="4">
    <source>
        <dbReference type="ARBA" id="ARBA00022989"/>
    </source>
</evidence>
<feature type="region of interest" description="Disordered" evidence="7">
    <location>
        <begin position="1"/>
        <end position="28"/>
    </location>
</feature>
<sequence length="298" mass="33817">MESDIRRRGSRHNGSTKSKSGIPPESSPLQKVKAEVLLLFHELPDWAKDNEFIHSGFRPETNSYWKSLKSMGYIHNETGNIYTHFFAALWMVILGSWWSGYAKERYPITTFDDTIVFFLFFLGGAICFLLSTAYHVFSNHSHATHLFCLKLDFLGILVVTAGCFPPGLWYTFPCASRQTKFTWIAFDLAAQCCAGLLILFSKTFQSSKMRALRGFVFSVMASSAFYPIIIKIFQVGWTRANAEYGASLYGLTIIIYLCSVTTYGMRVTEAWKPGYFDIWGHSHQIFHVGMAIGLTAFE</sequence>
<dbReference type="PANTHER" id="PTHR20855">
    <property type="entry name" value="ADIPOR/PROGESTIN RECEPTOR-RELATED"/>
    <property type="match status" value="1"/>
</dbReference>